<dbReference type="RefSeq" id="WP_089854896.1">
    <property type="nucleotide sequence ID" value="NZ_BJWJ01000069.1"/>
</dbReference>
<gene>
    <name evidence="1" type="ORF">HMI01_29440</name>
    <name evidence="2" type="ORF">SAMN05421668_1217</name>
</gene>
<name>A0A1I6U239_9BACI</name>
<evidence type="ECO:0000313" key="2">
    <source>
        <dbReference type="EMBL" id="SFS95559.1"/>
    </source>
</evidence>
<reference evidence="2 3" key="1">
    <citation type="submission" date="2016-10" db="EMBL/GenBank/DDBJ databases">
        <authorList>
            <person name="de Groot N.N."/>
        </authorList>
    </citation>
    <scope>NUCLEOTIDE SEQUENCE [LARGE SCALE GENOMIC DNA]</scope>
    <source>
        <strain evidence="2 3">DSM 17074</strain>
    </source>
</reference>
<dbReference type="AlphaFoldDB" id="A0A1I6U239"/>
<evidence type="ECO:0000313" key="4">
    <source>
        <dbReference type="Proteomes" id="UP000321773"/>
    </source>
</evidence>
<organism evidence="2 3">
    <name type="scientific">Halolactibacillus miurensis</name>
    <dbReference type="NCBI Taxonomy" id="306541"/>
    <lineage>
        <taxon>Bacteria</taxon>
        <taxon>Bacillati</taxon>
        <taxon>Bacillota</taxon>
        <taxon>Bacilli</taxon>
        <taxon>Bacillales</taxon>
        <taxon>Bacillaceae</taxon>
        <taxon>Halolactibacillus</taxon>
    </lineage>
</organism>
<reference evidence="1 4" key="2">
    <citation type="submission" date="2019-07" db="EMBL/GenBank/DDBJ databases">
        <title>Whole genome shotgun sequence of Halolactibacillus miurensis NBRC 100873.</title>
        <authorList>
            <person name="Hosoyama A."/>
            <person name="Uohara A."/>
            <person name="Ohji S."/>
            <person name="Ichikawa N."/>
        </authorList>
    </citation>
    <scope>NUCLEOTIDE SEQUENCE [LARGE SCALE GENOMIC DNA]</scope>
    <source>
        <strain evidence="1 4">NBRC 100873</strain>
    </source>
</reference>
<dbReference type="Proteomes" id="UP000199139">
    <property type="component" value="Unassembled WGS sequence"/>
</dbReference>
<accession>A0A1I6U239</accession>
<proteinExistence type="predicted"/>
<protein>
    <submittedName>
        <fullName evidence="2">Uncharacterized protein</fullName>
    </submittedName>
</protein>
<dbReference type="Proteomes" id="UP000321773">
    <property type="component" value="Unassembled WGS sequence"/>
</dbReference>
<dbReference type="EMBL" id="BJWJ01000069">
    <property type="protein sequence ID" value="GEM05956.1"/>
    <property type="molecule type" value="Genomic_DNA"/>
</dbReference>
<sequence length="74" mass="8332">MAKKQPEGLYPVNKEFAIKLNDKTKGIHTGLNRWVKNQITNPDGKMQYANAKQICDEIGIDVSELLILDCSTLK</sequence>
<evidence type="ECO:0000313" key="1">
    <source>
        <dbReference type="EMBL" id="GEM05956.1"/>
    </source>
</evidence>
<dbReference type="STRING" id="306541.SAMN05421668_1217"/>
<dbReference type="EMBL" id="FPAI01000021">
    <property type="protein sequence ID" value="SFS95559.1"/>
    <property type="molecule type" value="Genomic_DNA"/>
</dbReference>
<keyword evidence="4" id="KW-1185">Reference proteome</keyword>
<evidence type="ECO:0000313" key="3">
    <source>
        <dbReference type="Proteomes" id="UP000199139"/>
    </source>
</evidence>